<feature type="chain" id="PRO_5039645453" evidence="4">
    <location>
        <begin position="29"/>
        <end position="859"/>
    </location>
</feature>
<reference evidence="6 7" key="1">
    <citation type="journal article" date="2014" name="Int. J. Syst. Evol. Microbiol.">
        <title>Phylogenomics and the dynamic genome evolution of the genus Streptococcus.</title>
        <authorList>
            <consortium name="The Broad Institute Genome Sequencing Platform"/>
            <person name="Richards V.P."/>
            <person name="Palmer S.R."/>
            <person name="Pavinski Bitar P.D."/>
            <person name="Qin X."/>
            <person name="Weinstock G.M."/>
            <person name="Highlander S.K."/>
            <person name="Town C.D."/>
            <person name="Burne R.A."/>
            <person name="Stanhope M.J."/>
        </authorList>
    </citation>
    <scope>NUCLEOTIDE SEQUENCE [LARGE SCALE GENOMIC DNA]</scope>
    <source>
        <strain evidence="6 7">2285-97</strain>
    </source>
</reference>
<evidence type="ECO:0000313" key="7">
    <source>
        <dbReference type="Proteomes" id="UP000005388"/>
    </source>
</evidence>
<dbReference type="GO" id="GO:0030288">
    <property type="term" value="C:outer membrane-bounded periplasmic space"/>
    <property type="evidence" value="ECO:0007669"/>
    <property type="project" value="TreeGrafter"/>
</dbReference>
<dbReference type="EC" id="3.5.1.28" evidence="6"/>
<dbReference type="Proteomes" id="UP000005388">
    <property type="component" value="Unassembled WGS sequence"/>
</dbReference>
<dbReference type="SUPFAM" id="SSF53187">
    <property type="entry name" value="Zn-dependent exopeptidases"/>
    <property type="match status" value="1"/>
</dbReference>
<sequence length="859" mass="93800">MKKKMYKSKKHWVIASVATVAILGTHQATILADSSDTTMINPTTTESSASTPSSEQTSTISSSQSDETAVTTDHSSEVTTSSEEMASVTSDSRETSTSSAESQSQTLTDSETANDDKVNLGANTVTSETASSSAINSQTQSFVKARVLATSPQAQATEPVQAPVTATIEGDKTLHITYQKEMTAGTDVIFAVWGDQNAQNDLVWYKASDLGAAYVDLTKHREYGLYHVNTYTRTNGQMTGVSALTLSFPKPQVSAEVTKLSDTQFQIDVTQVPSTITAVRIPVWTSQNNQDDLKWYQAIQVASGHYQVTVNTADHHNEMGHYNIHIYGQSTITGSQVGLTVTGYDNVDTRPNAQVSIVDYAQDKTSFTVQVTGTSSTKTITKVSIAAWSETDGQDDLKWYTPVLKNNQASQVINIADLSNTTDLYRVHVYTQYSDGSQVGTNLGAYQITKPSLKTEVDTQMTDSGINVKVTSNMVTNYQKVKFAVWSVVNGQDDLKWYQADATGKAFIPFTNHKGYGDYRIDTYSFENGSHGLKSSTVTRNVPQDATINLKNKVTTQNYQKSDGTIDVVVLQGENDKTINKVRVAAWSEEKQSNLYWYTSSVNQSGKVVITVNQANHYGIQGNYTIHTYLDYSDGTSSGTNLGQFLLNGPTATSASQGNYKAINKVIYLDAGHGGYDSGASYYNQYEKTLNLQIQKLVQSKLQALGYTVLATRQSDVFIDLLDRSKEVNATNADIFVSIHINASTSSAANGIETYYYQYYSDYPSQINDVFDENPERLAKSAILANAVQSALIANTGAQNNGVKREAFSVLRETTAPAILAELGFISNYSEMTKLTQSAYQEQLANGIVSGIQKYYASI</sequence>
<dbReference type="STRING" id="764291.STRUR_1425"/>
<evidence type="ECO:0000256" key="1">
    <source>
        <dbReference type="ARBA" id="ARBA00022729"/>
    </source>
</evidence>
<feature type="compositionally biased region" description="Low complexity" evidence="3">
    <location>
        <begin position="42"/>
        <end position="68"/>
    </location>
</feature>
<evidence type="ECO:0000256" key="2">
    <source>
        <dbReference type="ARBA" id="ARBA00022801"/>
    </source>
</evidence>
<feature type="compositionally biased region" description="Low complexity" evidence="3">
    <location>
        <begin position="87"/>
        <end position="108"/>
    </location>
</feature>
<gene>
    <name evidence="6" type="ORF">STRUR_1425</name>
</gene>
<dbReference type="Gene3D" id="3.40.630.40">
    <property type="entry name" value="Zn-dependent exopeptidases"/>
    <property type="match status" value="1"/>
</dbReference>
<dbReference type="AlphaFoldDB" id="G5KH31"/>
<dbReference type="InterPro" id="IPR022263">
    <property type="entry name" value="KxYKxGKxW"/>
</dbReference>
<dbReference type="PANTHER" id="PTHR30404">
    <property type="entry name" value="N-ACETYLMURAMOYL-L-ALANINE AMIDASE"/>
    <property type="match status" value="1"/>
</dbReference>
<dbReference type="GO" id="GO:0009253">
    <property type="term" value="P:peptidoglycan catabolic process"/>
    <property type="evidence" value="ECO:0007669"/>
    <property type="project" value="InterPro"/>
</dbReference>
<accession>G5KH31</accession>
<keyword evidence="7" id="KW-1185">Reference proteome</keyword>
<dbReference type="Gene3D" id="2.60.40.3760">
    <property type="match status" value="5"/>
</dbReference>
<dbReference type="CDD" id="cd02696">
    <property type="entry name" value="MurNAc-LAA"/>
    <property type="match status" value="1"/>
</dbReference>
<dbReference type="InterPro" id="IPR050695">
    <property type="entry name" value="N-acetylmuramoyl_amidase_3"/>
</dbReference>
<name>G5KH31_9STRE</name>
<dbReference type="InterPro" id="IPR002508">
    <property type="entry name" value="MurNAc-LAA_cat"/>
</dbReference>
<evidence type="ECO:0000259" key="5">
    <source>
        <dbReference type="SMART" id="SM00646"/>
    </source>
</evidence>
<dbReference type="Pfam" id="PF19258">
    <property type="entry name" value="KxYKxGKxW_sig"/>
    <property type="match status" value="1"/>
</dbReference>
<feature type="domain" description="MurNAc-LAA" evidence="5">
    <location>
        <begin position="725"/>
        <end position="853"/>
    </location>
</feature>
<keyword evidence="1 4" id="KW-0732">Signal</keyword>
<dbReference type="Pfam" id="PF01520">
    <property type="entry name" value="Amidase_3"/>
    <property type="match status" value="1"/>
</dbReference>
<dbReference type="PANTHER" id="PTHR30404:SF0">
    <property type="entry name" value="N-ACETYLMURAMOYL-L-ALANINE AMIDASE AMIC"/>
    <property type="match status" value="1"/>
</dbReference>
<dbReference type="SMART" id="SM00646">
    <property type="entry name" value="Ami_3"/>
    <property type="match status" value="1"/>
</dbReference>
<evidence type="ECO:0000256" key="3">
    <source>
        <dbReference type="SAM" id="MobiDB-lite"/>
    </source>
</evidence>
<keyword evidence="2 6" id="KW-0378">Hydrolase</keyword>
<dbReference type="InterPro" id="IPR013688">
    <property type="entry name" value="GBS_Bsp-like"/>
</dbReference>
<dbReference type="GO" id="GO:0008745">
    <property type="term" value="F:N-acetylmuramoyl-L-alanine amidase activity"/>
    <property type="evidence" value="ECO:0007669"/>
    <property type="project" value="UniProtKB-EC"/>
</dbReference>
<dbReference type="eggNOG" id="COG0860">
    <property type="taxonomic scope" value="Bacteria"/>
</dbReference>
<proteinExistence type="predicted"/>
<feature type="compositionally biased region" description="Polar residues" evidence="3">
    <location>
        <begin position="69"/>
        <end position="84"/>
    </location>
</feature>
<dbReference type="RefSeq" id="WP_006738421.1">
    <property type="nucleotide sequence ID" value="NZ_AEUZ02000001.1"/>
</dbReference>
<organism evidence="6 7">
    <name type="scientific">Streptococcus urinalis 2285-97</name>
    <dbReference type="NCBI Taxonomy" id="764291"/>
    <lineage>
        <taxon>Bacteria</taxon>
        <taxon>Bacillati</taxon>
        <taxon>Bacillota</taxon>
        <taxon>Bacilli</taxon>
        <taxon>Lactobacillales</taxon>
        <taxon>Streptococcaceae</taxon>
        <taxon>Streptococcus</taxon>
    </lineage>
</organism>
<evidence type="ECO:0000256" key="4">
    <source>
        <dbReference type="SAM" id="SignalP"/>
    </source>
</evidence>
<feature type="region of interest" description="Disordered" evidence="3">
    <location>
        <begin position="37"/>
        <end position="117"/>
    </location>
</feature>
<comment type="caution">
    <text evidence="6">The sequence shown here is derived from an EMBL/GenBank/DDBJ whole genome shotgun (WGS) entry which is preliminary data.</text>
</comment>
<protein>
    <submittedName>
        <fullName evidence="6">N-acetylmuramoyl-L-alanine amidase</fullName>
        <ecNumber evidence="6">3.5.1.28</ecNumber>
    </submittedName>
</protein>
<dbReference type="Pfam" id="PF08481">
    <property type="entry name" value="GBS_Bsp-like"/>
    <property type="match status" value="5"/>
</dbReference>
<feature type="signal peptide" evidence="4">
    <location>
        <begin position="1"/>
        <end position="28"/>
    </location>
</feature>
<dbReference type="EMBL" id="AEUZ02000001">
    <property type="protein sequence ID" value="EHJ55626.1"/>
    <property type="molecule type" value="Genomic_DNA"/>
</dbReference>
<evidence type="ECO:0000313" key="6">
    <source>
        <dbReference type="EMBL" id="EHJ55626.1"/>
    </source>
</evidence>
<dbReference type="NCBIfam" id="TIGR03715">
    <property type="entry name" value="KxYKxGKxW"/>
    <property type="match status" value="1"/>
</dbReference>